<feature type="domain" description="HAMP" evidence="13">
    <location>
        <begin position="172"/>
        <end position="224"/>
    </location>
</feature>
<dbReference type="Pfam" id="PF02518">
    <property type="entry name" value="HATPase_c"/>
    <property type="match status" value="1"/>
</dbReference>
<keyword evidence="5" id="KW-0808">Transferase</keyword>
<dbReference type="PROSITE" id="PS50109">
    <property type="entry name" value="HIS_KIN"/>
    <property type="match status" value="1"/>
</dbReference>
<dbReference type="PANTHER" id="PTHR45436:SF1">
    <property type="entry name" value="SENSOR PROTEIN QSEC"/>
    <property type="match status" value="1"/>
</dbReference>
<keyword evidence="9" id="KW-0902">Two-component regulatory system</keyword>
<dbReference type="InterPro" id="IPR003660">
    <property type="entry name" value="HAMP_dom"/>
</dbReference>
<dbReference type="RefSeq" id="WP_198461318.1">
    <property type="nucleotide sequence ID" value="NZ_JABBCQ020000015.1"/>
</dbReference>
<comment type="catalytic activity">
    <reaction evidence="1">
        <text>ATP + protein L-histidine = ADP + protein N-phospho-L-histidine.</text>
        <dbReference type="EC" id="2.7.13.3"/>
    </reaction>
</comment>
<evidence type="ECO:0000256" key="10">
    <source>
        <dbReference type="ARBA" id="ARBA00023136"/>
    </source>
</evidence>
<dbReference type="Proteomes" id="UP000530032">
    <property type="component" value="Unassembled WGS sequence"/>
</dbReference>
<evidence type="ECO:0000256" key="9">
    <source>
        <dbReference type="ARBA" id="ARBA00023012"/>
    </source>
</evidence>
<dbReference type="Pfam" id="PF00512">
    <property type="entry name" value="HisKA"/>
    <property type="match status" value="1"/>
</dbReference>
<dbReference type="InterPro" id="IPR005467">
    <property type="entry name" value="His_kinase_dom"/>
</dbReference>
<evidence type="ECO:0000256" key="6">
    <source>
        <dbReference type="ARBA" id="ARBA00022692"/>
    </source>
</evidence>
<keyword evidence="10 11" id="KW-0472">Membrane</keyword>
<dbReference type="EMBL" id="JABBCQ020000015">
    <property type="protein sequence ID" value="MBI1626065.1"/>
    <property type="molecule type" value="Genomic_DNA"/>
</dbReference>
<dbReference type="SUPFAM" id="SSF47384">
    <property type="entry name" value="Homodimeric domain of signal transducing histidine kinase"/>
    <property type="match status" value="1"/>
</dbReference>
<sequence>MPARSLELRVLLGLTLAFAAGMGALALSLYDTRDQLRRVTMNIQAREISAAFTMGSDPASLPRSYAGGELSYTLYSPEGQVLWYSDNLQRPRRLRKPVSAEHLPLFSLPLRSGEVINVAAPLADGATLMVAKRDVLERQTIGLLLRAKLHQSLALLLPIGLLAFALVYAVMRWTLKPVQQAARFAQRISSDNPQPIPTAHLPSEMQQLAQAANQALDKLAHALAHEKQLVADAAHELRTPLTVLDLRLQQARLDPQPDWQAIDTDMGHLRQLTGQLMLLARQERGMDAAADMARAATPLSRVIRETVASLLPLLEAQERQIEVHIEDAVLARGDASLLQTAIRNVLENALFHGQGAIRVDMTAQGDHILVRVADEGPAMSTQQREQMFERFHKGVQSSRGAGLGLAITRQILRNAGGDARFLEADGCVLEMQFQRFKNKC</sequence>
<dbReference type="EC" id="2.7.13.3" evidence="3"/>
<dbReference type="SMART" id="SM00388">
    <property type="entry name" value="HisKA"/>
    <property type="match status" value="1"/>
</dbReference>
<feature type="domain" description="Histidine kinase" evidence="12">
    <location>
        <begin position="232"/>
        <end position="437"/>
    </location>
</feature>
<keyword evidence="7 14" id="KW-0418">Kinase</keyword>
<organism evidence="14 15">
    <name type="scientific">Comamonas suwonensis</name>
    <dbReference type="NCBI Taxonomy" id="2606214"/>
    <lineage>
        <taxon>Bacteria</taxon>
        <taxon>Pseudomonadati</taxon>
        <taxon>Pseudomonadota</taxon>
        <taxon>Betaproteobacteria</taxon>
        <taxon>Burkholderiales</taxon>
        <taxon>Comamonadaceae</taxon>
        <taxon>Comamonas</taxon>
    </lineage>
</organism>
<dbReference type="Gene3D" id="1.10.287.130">
    <property type="match status" value="1"/>
</dbReference>
<proteinExistence type="predicted"/>
<dbReference type="SUPFAM" id="SSF55874">
    <property type="entry name" value="ATPase domain of HSP90 chaperone/DNA topoisomerase II/histidine kinase"/>
    <property type="match status" value="1"/>
</dbReference>
<keyword evidence="6 11" id="KW-0812">Transmembrane</keyword>
<evidence type="ECO:0000313" key="14">
    <source>
        <dbReference type="EMBL" id="MBI1626065.1"/>
    </source>
</evidence>
<evidence type="ECO:0000256" key="8">
    <source>
        <dbReference type="ARBA" id="ARBA00022989"/>
    </source>
</evidence>
<dbReference type="GO" id="GO:0005886">
    <property type="term" value="C:plasma membrane"/>
    <property type="evidence" value="ECO:0007669"/>
    <property type="project" value="TreeGrafter"/>
</dbReference>
<evidence type="ECO:0000256" key="2">
    <source>
        <dbReference type="ARBA" id="ARBA00004370"/>
    </source>
</evidence>
<dbReference type="InterPro" id="IPR004358">
    <property type="entry name" value="Sig_transdc_His_kin-like_C"/>
</dbReference>
<dbReference type="CDD" id="cd00082">
    <property type="entry name" value="HisKA"/>
    <property type="match status" value="1"/>
</dbReference>
<dbReference type="InterPro" id="IPR003661">
    <property type="entry name" value="HisK_dim/P_dom"/>
</dbReference>
<reference evidence="14" key="1">
    <citation type="submission" date="2020-12" db="EMBL/GenBank/DDBJ databases">
        <title>Comamonas sp. nov., isolated from stream water.</title>
        <authorList>
            <person name="Park K.-H."/>
        </authorList>
    </citation>
    <scope>NUCLEOTIDE SEQUENCE</scope>
    <source>
        <strain evidence="14">EJ-4</strain>
    </source>
</reference>
<dbReference type="PRINTS" id="PR00344">
    <property type="entry name" value="BCTRLSENSOR"/>
</dbReference>
<evidence type="ECO:0000256" key="4">
    <source>
        <dbReference type="ARBA" id="ARBA00022553"/>
    </source>
</evidence>
<dbReference type="SMART" id="SM00387">
    <property type="entry name" value="HATPase_c"/>
    <property type="match status" value="1"/>
</dbReference>
<accession>A0A843B8T7</accession>
<dbReference type="Gene3D" id="3.30.565.10">
    <property type="entry name" value="Histidine kinase-like ATPase, C-terminal domain"/>
    <property type="match status" value="1"/>
</dbReference>
<dbReference type="InterPro" id="IPR036097">
    <property type="entry name" value="HisK_dim/P_sf"/>
</dbReference>
<keyword evidence="15" id="KW-1185">Reference proteome</keyword>
<evidence type="ECO:0000256" key="1">
    <source>
        <dbReference type="ARBA" id="ARBA00000085"/>
    </source>
</evidence>
<dbReference type="PROSITE" id="PS50885">
    <property type="entry name" value="HAMP"/>
    <property type="match status" value="1"/>
</dbReference>
<evidence type="ECO:0000256" key="3">
    <source>
        <dbReference type="ARBA" id="ARBA00012438"/>
    </source>
</evidence>
<evidence type="ECO:0000256" key="7">
    <source>
        <dbReference type="ARBA" id="ARBA00022777"/>
    </source>
</evidence>
<dbReference type="PANTHER" id="PTHR45436">
    <property type="entry name" value="SENSOR HISTIDINE KINASE YKOH"/>
    <property type="match status" value="1"/>
</dbReference>
<keyword evidence="8 11" id="KW-1133">Transmembrane helix</keyword>
<gene>
    <name evidence="14" type="ORF">HF327_016340</name>
</gene>
<keyword evidence="4" id="KW-0597">Phosphoprotein</keyword>
<evidence type="ECO:0000256" key="5">
    <source>
        <dbReference type="ARBA" id="ARBA00022679"/>
    </source>
</evidence>
<dbReference type="InterPro" id="IPR003594">
    <property type="entry name" value="HATPase_dom"/>
</dbReference>
<evidence type="ECO:0000313" key="15">
    <source>
        <dbReference type="Proteomes" id="UP000530032"/>
    </source>
</evidence>
<evidence type="ECO:0000259" key="13">
    <source>
        <dbReference type="PROSITE" id="PS50885"/>
    </source>
</evidence>
<name>A0A843B8T7_9BURK</name>
<dbReference type="GO" id="GO:0000155">
    <property type="term" value="F:phosphorelay sensor kinase activity"/>
    <property type="evidence" value="ECO:0007669"/>
    <property type="project" value="InterPro"/>
</dbReference>
<dbReference type="AlphaFoldDB" id="A0A843B8T7"/>
<comment type="subcellular location">
    <subcellularLocation>
        <location evidence="2">Membrane</location>
    </subcellularLocation>
</comment>
<feature type="transmembrane region" description="Helical" evidence="11">
    <location>
        <begin position="153"/>
        <end position="171"/>
    </location>
</feature>
<protein>
    <recommendedName>
        <fullName evidence="3">histidine kinase</fullName>
        <ecNumber evidence="3">2.7.13.3</ecNumber>
    </recommendedName>
</protein>
<evidence type="ECO:0000259" key="12">
    <source>
        <dbReference type="PROSITE" id="PS50109"/>
    </source>
</evidence>
<dbReference type="InterPro" id="IPR050428">
    <property type="entry name" value="TCS_sensor_his_kinase"/>
</dbReference>
<dbReference type="InterPro" id="IPR036890">
    <property type="entry name" value="HATPase_C_sf"/>
</dbReference>
<evidence type="ECO:0000256" key="11">
    <source>
        <dbReference type="SAM" id="Phobius"/>
    </source>
</evidence>
<comment type="caution">
    <text evidence="14">The sequence shown here is derived from an EMBL/GenBank/DDBJ whole genome shotgun (WGS) entry which is preliminary data.</text>
</comment>